<organism evidence="1 2">
    <name type="scientific">Streptosporangium album</name>
    <dbReference type="NCBI Taxonomy" id="47479"/>
    <lineage>
        <taxon>Bacteria</taxon>
        <taxon>Bacillati</taxon>
        <taxon>Actinomycetota</taxon>
        <taxon>Actinomycetes</taxon>
        <taxon>Streptosporangiales</taxon>
        <taxon>Streptosporangiaceae</taxon>
        <taxon>Streptosporangium</taxon>
    </lineage>
</organism>
<dbReference type="Proteomes" id="UP000534286">
    <property type="component" value="Unassembled WGS sequence"/>
</dbReference>
<dbReference type="RefSeq" id="WP_281391110.1">
    <property type="nucleotide sequence ID" value="NZ_BAABEK010000082.1"/>
</dbReference>
<comment type="caution">
    <text evidence="1">The sequence shown here is derived from an EMBL/GenBank/DDBJ whole genome shotgun (WGS) entry which is preliminary data.</text>
</comment>
<keyword evidence="2" id="KW-1185">Reference proteome</keyword>
<name>A0A7W7S286_9ACTN</name>
<reference evidence="1 2" key="1">
    <citation type="submission" date="2020-08" db="EMBL/GenBank/DDBJ databases">
        <title>Sequencing the genomes of 1000 actinobacteria strains.</title>
        <authorList>
            <person name="Klenk H.-P."/>
        </authorList>
    </citation>
    <scope>NUCLEOTIDE SEQUENCE [LARGE SCALE GENOMIC DNA]</scope>
    <source>
        <strain evidence="1 2">DSM 43023</strain>
    </source>
</reference>
<gene>
    <name evidence="1" type="ORF">FHR32_006763</name>
</gene>
<accession>A0A7W7S286</accession>
<sequence length="43" mass="4652">MPYFLGASCCLAGMAVLYGRRHHVRSLERVDADHTSHGAPVVA</sequence>
<protein>
    <submittedName>
        <fullName evidence="1">Uncharacterized protein</fullName>
    </submittedName>
</protein>
<proteinExistence type="predicted"/>
<evidence type="ECO:0000313" key="2">
    <source>
        <dbReference type="Proteomes" id="UP000534286"/>
    </source>
</evidence>
<evidence type="ECO:0000313" key="1">
    <source>
        <dbReference type="EMBL" id="MBB4942377.1"/>
    </source>
</evidence>
<dbReference type="AlphaFoldDB" id="A0A7W7S286"/>
<dbReference type="EMBL" id="JACHJU010000003">
    <property type="protein sequence ID" value="MBB4942377.1"/>
    <property type="molecule type" value="Genomic_DNA"/>
</dbReference>